<proteinExistence type="predicted"/>
<dbReference type="InterPro" id="IPR039418">
    <property type="entry name" value="LexA-like"/>
</dbReference>
<evidence type="ECO:0000256" key="3">
    <source>
        <dbReference type="ARBA" id="ARBA00023163"/>
    </source>
</evidence>
<dbReference type="Pfam" id="PF00717">
    <property type="entry name" value="Peptidase_S24"/>
    <property type="match status" value="1"/>
</dbReference>
<gene>
    <name evidence="5" type="ORF">M983_0989</name>
</gene>
<evidence type="ECO:0000313" key="6">
    <source>
        <dbReference type="Proteomes" id="UP000094023"/>
    </source>
</evidence>
<accession>A0A198GCW8</accession>
<keyword evidence="3" id="KW-0804">Transcription</keyword>
<evidence type="ECO:0000259" key="4">
    <source>
        <dbReference type="Pfam" id="PF00717"/>
    </source>
</evidence>
<dbReference type="CDD" id="cd06529">
    <property type="entry name" value="S24_LexA-like"/>
    <property type="match status" value="1"/>
</dbReference>
<dbReference type="AlphaFoldDB" id="A0A198GCW8"/>
<comment type="caution">
    <text evidence="5">The sequence shown here is derived from an EMBL/GenBank/DDBJ whole genome shotgun (WGS) entry which is preliminary data.</text>
</comment>
<feature type="domain" description="Peptidase S24/S26A/S26B/S26C" evidence="4">
    <location>
        <begin position="130"/>
        <end position="222"/>
    </location>
</feature>
<dbReference type="PANTHER" id="PTHR40661:SF3">
    <property type="entry name" value="FELS-1 PROPHAGE TRANSCRIPTIONAL REGULATOR"/>
    <property type="match status" value="1"/>
</dbReference>
<reference evidence="5 6" key="1">
    <citation type="submission" date="2016-04" db="EMBL/GenBank/DDBJ databases">
        <title>ATOL: Assembling a taxonomically balanced genome-scale reconstruction of the evolutionary history of the Enterobacteriaceae.</title>
        <authorList>
            <person name="Plunkett G.III."/>
            <person name="Neeno-Eckwall E.C."/>
            <person name="Glasner J.D."/>
            <person name="Perna N.T."/>
        </authorList>
    </citation>
    <scope>NUCLEOTIDE SEQUENCE [LARGE SCALE GENOMIC DNA]</scope>
    <source>
        <strain evidence="5 6">ATCC 19692</strain>
    </source>
</reference>
<organism evidence="5 6">
    <name type="scientific">Proteus myxofaciens ATCC 19692</name>
    <dbReference type="NCBI Taxonomy" id="1354337"/>
    <lineage>
        <taxon>Bacteria</taxon>
        <taxon>Pseudomonadati</taxon>
        <taxon>Pseudomonadota</taxon>
        <taxon>Gammaproteobacteria</taxon>
        <taxon>Enterobacterales</taxon>
        <taxon>Morganellaceae</taxon>
        <taxon>Proteus</taxon>
    </lineage>
</organism>
<dbReference type="Proteomes" id="UP000094023">
    <property type="component" value="Unassembled WGS sequence"/>
</dbReference>
<keyword evidence="2" id="KW-0238">DNA-binding</keyword>
<evidence type="ECO:0000313" key="5">
    <source>
        <dbReference type="EMBL" id="OAT34755.1"/>
    </source>
</evidence>
<name>A0A198GCW8_9GAMM</name>
<sequence>MNLRSLISEYARKGINKAIFAERAGLNPAQLSQISGDNPSRNIGDLIARRIELSLELTNGWLDNIHQSEPSKVINNNYLLESISNKNTDCIYRIDQLEMEYSCGGGRLNNDYLNVVKAVELVPEHAKRLFGGRNANALRIVTAVGDSMSGTIDPGTLVIVDITTTKFISDGIYAFRFGEAMHIKRLQLLGDRLLVISDNKAYDKWEIDANNEDQFQINGFVVGKWDMHYTRLG</sequence>
<evidence type="ECO:0000256" key="2">
    <source>
        <dbReference type="ARBA" id="ARBA00023125"/>
    </source>
</evidence>
<dbReference type="Gene3D" id="2.10.109.10">
    <property type="entry name" value="Umud Fragment, subunit A"/>
    <property type="match status" value="1"/>
</dbReference>
<dbReference type="InterPro" id="IPR036286">
    <property type="entry name" value="LexA/Signal_pep-like_sf"/>
</dbReference>
<dbReference type="InterPro" id="IPR015927">
    <property type="entry name" value="Peptidase_S24_S26A/B/C"/>
</dbReference>
<dbReference type="PANTHER" id="PTHR40661">
    <property type="match status" value="1"/>
</dbReference>
<keyword evidence="6" id="KW-1185">Reference proteome</keyword>
<dbReference type="EMBL" id="LXEN01000041">
    <property type="protein sequence ID" value="OAT34755.1"/>
    <property type="molecule type" value="Genomic_DNA"/>
</dbReference>
<protein>
    <submittedName>
        <fullName evidence="5">Phage repressor</fullName>
    </submittedName>
</protein>
<dbReference type="GO" id="GO:0003677">
    <property type="term" value="F:DNA binding"/>
    <property type="evidence" value="ECO:0007669"/>
    <property type="project" value="UniProtKB-KW"/>
</dbReference>
<evidence type="ECO:0000256" key="1">
    <source>
        <dbReference type="ARBA" id="ARBA00023015"/>
    </source>
</evidence>
<dbReference type="SUPFAM" id="SSF51306">
    <property type="entry name" value="LexA/Signal peptidase"/>
    <property type="match status" value="1"/>
</dbReference>
<keyword evidence="1" id="KW-0805">Transcription regulation</keyword>
<dbReference type="STRING" id="1354337.M983_0989"/>